<feature type="domain" description="DUF218" evidence="3">
    <location>
        <begin position="80"/>
        <end position="186"/>
    </location>
</feature>
<gene>
    <name evidence="4" type="ORF">LIP_3492</name>
</gene>
<keyword evidence="2" id="KW-0472">Membrane</keyword>
<reference evidence="5" key="2">
    <citation type="journal article" date="2016" name="Int. J. Syst. Evol. Microbiol.">
        <title>Complete genome sequence and cell structure of Limnochorda pilosa, a Gram-negative spore-former within the phylum Firmicutes.</title>
        <authorList>
            <person name="Watanabe M."/>
            <person name="Kojima H."/>
            <person name="Fukui M."/>
        </authorList>
    </citation>
    <scope>NUCLEOTIDE SEQUENCE [LARGE SCALE GENOMIC DNA]</scope>
    <source>
        <strain evidence="5">HC45</strain>
    </source>
</reference>
<name>A0A0K2SR55_LIMPI</name>
<reference evidence="5" key="1">
    <citation type="submission" date="2015-07" db="EMBL/GenBank/DDBJ databases">
        <title>Complete genome sequence and phylogenetic analysis of Limnochorda pilosa.</title>
        <authorList>
            <person name="Watanabe M."/>
            <person name="Kojima H."/>
            <person name="Fukui M."/>
        </authorList>
    </citation>
    <scope>NUCLEOTIDE SEQUENCE [LARGE SCALE GENOMIC DNA]</scope>
    <source>
        <strain evidence="5">HC45</strain>
    </source>
</reference>
<dbReference type="OrthoDB" id="9782395at2"/>
<dbReference type="RefSeq" id="WP_068140855.1">
    <property type="nucleotide sequence ID" value="NZ_AP014924.1"/>
</dbReference>
<dbReference type="STRING" id="1555112.LIP_3492"/>
<dbReference type="GO" id="GO:0043164">
    <property type="term" value="P:Gram-negative-bacterium-type cell wall biogenesis"/>
    <property type="evidence" value="ECO:0007669"/>
    <property type="project" value="TreeGrafter"/>
</dbReference>
<evidence type="ECO:0000313" key="5">
    <source>
        <dbReference type="Proteomes" id="UP000065807"/>
    </source>
</evidence>
<dbReference type="InterPro" id="IPR051599">
    <property type="entry name" value="Cell_Envelope_Assoc"/>
</dbReference>
<dbReference type="GO" id="GO:0000270">
    <property type="term" value="P:peptidoglycan metabolic process"/>
    <property type="evidence" value="ECO:0007669"/>
    <property type="project" value="TreeGrafter"/>
</dbReference>
<evidence type="ECO:0000256" key="1">
    <source>
        <dbReference type="SAM" id="MobiDB-lite"/>
    </source>
</evidence>
<proteinExistence type="predicted"/>
<dbReference type="KEGG" id="lpil:LIP_3492"/>
<dbReference type="GO" id="GO:0005886">
    <property type="term" value="C:plasma membrane"/>
    <property type="evidence" value="ECO:0007669"/>
    <property type="project" value="TreeGrafter"/>
</dbReference>
<sequence>MDPESDVAPVESGRSQEPPAGTRGRARWVRRLVAVLAGLALIVTLLGPAILAAIGRWLARPDPLPSEAGVLVVISGDPYGLREEEAARLWREGLAPVILVSGGSIAWETVAAEVMRRHLLRLGLPPEAVRVEPQASSTAENAAFTLPMVEDLGARTVVVVTSNYHVRRTRMTFRRAYGPGGIRVFVHGAPDPGFHPDRWWREGSGREYALLELAKILWYGLHLK</sequence>
<evidence type="ECO:0000256" key="2">
    <source>
        <dbReference type="SAM" id="Phobius"/>
    </source>
</evidence>
<evidence type="ECO:0000259" key="3">
    <source>
        <dbReference type="Pfam" id="PF02698"/>
    </source>
</evidence>
<dbReference type="InterPro" id="IPR003848">
    <property type="entry name" value="DUF218"/>
</dbReference>
<accession>A0A0K2SR55</accession>
<dbReference type="Pfam" id="PF02698">
    <property type="entry name" value="DUF218"/>
    <property type="match status" value="1"/>
</dbReference>
<keyword evidence="5" id="KW-1185">Reference proteome</keyword>
<dbReference type="InterPro" id="IPR014729">
    <property type="entry name" value="Rossmann-like_a/b/a_fold"/>
</dbReference>
<dbReference type="EMBL" id="AP014924">
    <property type="protein sequence ID" value="BAS29304.1"/>
    <property type="molecule type" value="Genomic_DNA"/>
</dbReference>
<keyword evidence="2" id="KW-0812">Transmembrane</keyword>
<feature type="region of interest" description="Disordered" evidence="1">
    <location>
        <begin position="1"/>
        <end position="22"/>
    </location>
</feature>
<feature type="transmembrane region" description="Helical" evidence="2">
    <location>
        <begin position="32"/>
        <end position="58"/>
    </location>
</feature>
<dbReference type="AlphaFoldDB" id="A0A0K2SR55"/>
<evidence type="ECO:0000313" key="4">
    <source>
        <dbReference type="EMBL" id="BAS29304.1"/>
    </source>
</evidence>
<dbReference type="PANTHER" id="PTHR30336">
    <property type="entry name" value="INNER MEMBRANE PROTEIN, PROBABLE PERMEASE"/>
    <property type="match status" value="1"/>
</dbReference>
<keyword evidence="2" id="KW-1133">Transmembrane helix</keyword>
<dbReference type="PATRIC" id="fig|1555112.3.peg.3529"/>
<protein>
    <recommendedName>
        <fullName evidence="3">DUF218 domain-containing protein</fullName>
    </recommendedName>
</protein>
<dbReference type="CDD" id="cd06259">
    <property type="entry name" value="YdcF-like"/>
    <property type="match status" value="1"/>
</dbReference>
<organism evidence="4 5">
    <name type="scientific">Limnochorda pilosa</name>
    <dbReference type="NCBI Taxonomy" id="1555112"/>
    <lineage>
        <taxon>Bacteria</taxon>
        <taxon>Bacillati</taxon>
        <taxon>Bacillota</taxon>
        <taxon>Limnochordia</taxon>
        <taxon>Limnochordales</taxon>
        <taxon>Limnochordaceae</taxon>
        <taxon>Limnochorda</taxon>
    </lineage>
</organism>
<dbReference type="PANTHER" id="PTHR30336:SF4">
    <property type="entry name" value="ENVELOPE BIOGENESIS FACTOR ELYC"/>
    <property type="match status" value="1"/>
</dbReference>
<dbReference type="Gene3D" id="3.40.50.620">
    <property type="entry name" value="HUPs"/>
    <property type="match status" value="1"/>
</dbReference>
<dbReference type="Proteomes" id="UP000065807">
    <property type="component" value="Chromosome"/>
</dbReference>